<accession>A0A6G9Y4T8</accession>
<organism evidence="2 3">
    <name type="scientific">Nocardia arthritidis</name>
    <dbReference type="NCBI Taxonomy" id="228602"/>
    <lineage>
        <taxon>Bacteria</taxon>
        <taxon>Bacillati</taxon>
        <taxon>Actinomycetota</taxon>
        <taxon>Actinomycetes</taxon>
        <taxon>Mycobacteriales</taxon>
        <taxon>Nocardiaceae</taxon>
        <taxon>Nocardia</taxon>
    </lineage>
</organism>
<name>A0A6G9Y4T8_9NOCA</name>
<protein>
    <submittedName>
        <fullName evidence="2">Uncharacterized protein</fullName>
    </submittedName>
</protein>
<proteinExistence type="predicted"/>
<gene>
    <name evidence="2" type="ORF">F5544_00770</name>
</gene>
<keyword evidence="1" id="KW-1133">Transmembrane helix</keyword>
<evidence type="ECO:0000313" key="2">
    <source>
        <dbReference type="EMBL" id="QIS08086.1"/>
    </source>
</evidence>
<dbReference type="EMBL" id="CP046172">
    <property type="protein sequence ID" value="QIS08086.1"/>
    <property type="molecule type" value="Genomic_DNA"/>
</dbReference>
<dbReference type="KEGG" id="nah:F5544_00770"/>
<keyword evidence="1" id="KW-0812">Transmembrane</keyword>
<feature type="transmembrane region" description="Helical" evidence="1">
    <location>
        <begin position="149"/>
        <end position="168"/>
    </location>
</feature>
<evidence type="ECO:0000256" key="1">
    <source>
        <dbReference type="SAM" id="Phobius"/>
    </source>
</evidence>
<feature type="transmembrane region" description="Helical" evidence="1">
    <location>
        <begin position="57"/>
        <end position="80"/>
    </location>
</feature>
<keyword evidence="1" id="KW-0472">Membrane</keyword>
<dbReference type="RefSeq" id="WP_167471395.1">
    <property type="nucleotide sequence ID" value="NZ_CP046172.1"/>
</dbReference>
<keyword evidence="3" id="KW-1185">Reference proteome</keyword>
<sequence length="191" mass="20737">MTYSYLPARPDVRFRVRSVFGPAAVALGILLALNNFWGARGVLFGMIRNDQHLDRSFAIFALAGAILLGVALTYGAFLLALRDDAGRYTIQVASGLQVLVAAVALICSLVGYRPEYGIDWLPSGRIAYDIWWAASNGLPGELTALLHNAWLPSLISGVPALLTFLVTGSRNTERWVARGRPSRSVFATRTS</sequence>
<evidence type="ECO:0000313" key="3">
    <source>
        <dbReference type="Proteomes" id="UP000503540"/>
    </source>
</evidence>
<feature type="transmembrane region" description="Helical" evidence="1">
    <location>
        <begin position="19"/>
        <end position="37"/>
    </location>
</feature>
<reference evidence="2 3" key="1">
    <citation type="journal article" date="2019" name="ACS Chem. Biol.">
        <title>Identification and Mobilization of a Cryptic Antibiotic Biosynthesis Gene Locus from a Human-Pathogenic Nocardia Isolate.</title>
        <authorList>
            <person name="Herisse M."/>
            <person name="Ishida K."/>
            <person name="Porter J.L."/>
            <person name="Howden B."/>
            <person name="Hertweck C."/>
            <person name="Stinear T.P."/>
            <person name="Pidot S.J."/>
        </authorList>
    </citation>
    <scope>NUCLEOTIDE SEQUENCE [LARGE SCALE GENOMIC DNA]</scope>
    <source>
        <strain evidence="2 3">AUSMDU00012717</strain>
    </source>
</reference>
<feature type="transmembrane region" description="Helical" evidence="1">
    <location>
        <begin position="92"/>
        <end position="112"/>
    </location>
</feature>
<dbReference type="AlphaFoldDB" id="A0A6G9Y4T8"/>
<dbReference type="Proteomes" id="UP000503540">
    <property type="component" value="Chromosome"/>
</dbReference>